<proteinExistence type="predicted"/>
<evidence type="ECO:0000256" key="1">
    <source>
        <dbReference type="SAM" id="SignalP"/>
    </source>
</evidence>
<gene>
    <name evidence="2" type="ORF">Bhyg_16556</name>
</gene>
<keyword evidence="3" id="KW-1185">Reference proteome</keyword>
<dbReference type="EMBL" id="WJQU01002135">
    <property type="protein sequence ID" value="KAJ6633235.1"/>
    <property type="molecule type" value="Genomic_DNA"/>
</dbReference>
<organism evidence="2 3">
    <name type="scientific">Pseudolycoriella hygida</name>
    <dbReference type="NCBI Taxonomy" id="35572"/>
    <lineage>
        <taxon>Eukaryota</taxon>
        <taxon>Metazoa</taxon>
        <taxon>Ecdysozoa</taxon>
        <taxon>Arthropoda</taxon>
        <taxon>Hexapoda</taxon>
        <taxon>Insecta</taxon>
        <taxon>Pterygota</taxon>
        <taxon>Neoptera</taxon>
        <taxon>Endopterygota</taxon>
        <taxon>Diptera</taxon>
        <taxon>Nematocera</taxon>
        <taxon>Sciaroidea</taxon>
        <taxon>Sciaridae</taxon>
        <taxon>Pseudolycoriella</taxon>
    </lineage>
</organism>
<evidence type="ECO:0000313" key="3">
    <source>
        <dbReference type="Proteomes" id="UP001151699"/>
    </source>
</evidence>
<protein>
    <submittedName>
        <fullName evidence="2">Uncharacterized protein</fullName>
    </submittedName>
</protein>
<name>A0A9Q0RVD2_9DIPT</name>
<feature type="chain" id="PRO_5040113977" evidence="1">
    <location>
        <begin position="23"/>
        <end position="227"/>
    </location>
</feature>
<dbReference type="Proteomes" id="UP001151699">
    <property type="component" value="Unassembled WGS sequence"/>
</dbReference>
<feature type="signal peptide" evidence="1">
    <location>
        <begin position="1"/>
        <end position="22"/>
    </location>
</feature>
<keyword evidence="1" id="KW-0732">Signal</keyword>
<accession>A0A9Q0RVD2</accession>
<evidence type="ECO:0000313" key="2">
    <source>
        <dbReference type="EMBL" id="KAJ6633235.1"/>
    </source>
</evidence>
<reference evidence="2" key="1">
    <citation type="submission" date="2022-07" db="EMBL/GenBank/DDBJ databases">
        <authorList>
            <person name="Trinca V."/>
            <person name="Uliana J.V.C."/>
            <person name="Torres T.T."/>
            <person name="Ward R.J."/>
            <person name="Monesi N."/>
        </authorList>
    </citation>
    <scope>NUCLEOTIDE SEQUENCE</scope>
    <source>
        <strain evidence="2">HSMRA1968</strain>
        <tissue evidence="2">Whole embryos</tissue>
    </source>
</reference>
<sequence length="227" mass="25169">MMYTFSLLLSFANLLYLSAGSSKWFFDSNFSKPDPPMLVAEYYANFVQHKWDATGISNIASGTIYANLEVGRLRMDLTHDGVVASSLFDYSNANQDGTVPNYMYTLAPTTASNGTCAQYTVVPAYPLFTPDILIQSEATFVGLVNDDLFYVHREPLNAWDVLIAASISATVYVDSNNTLVRMDFSTPMLNTFTTTRLFNIKANRPANNLFDNPCPEVPVDSGARRTT</sequence>
<dbReference type="AlphaFoldDB" id="A0A9Q0RVD2"/>
<dbReference type="OrthoDB" id="3535343at2759"/>
<comment type="caution">
    <text evidence="2">The sequence shown here is derived from an EMBL/GenBank/DDBJ whole genome shotgun (WGS) entry which is preliminary data.</text>
</comment>